<sequence>MSNSKLDQIIPPEIKNDEFYTLIKRISEEEDIKTVLEIGSSSGEGSTEALVAGLRNNPNQPILFCMEVSKTRFTELQKRYQTDSFVKCYNISSISIEQFPDKNEIIEFYNTIPTNLNHYPLAQILGWLNQDIEYVKKNNVSENGIKKIKEENNIEYFDLVLIDGSEFTGKVEFAEVYGAKIIALDDINSFKNYQTWKKLCTDSNYALIAQNFHVRNGYAVFQRQTNPHLNYQSVKSAVEIIEGFMVPGQEEYLFNKIKSLPTDAVIVEIGSYKGRSTVAMAYACVGTQRKIFCIDTWDGNDSDFLARNFFDIWQENIQKNNLEQYVEPLQGQSHDILSRWSELTNEKKIDFIFIDGSHEYLDVLRDFELSYPLVKEGGWIAFHDVVQTWPGPERVWYNTAQFYLTNHEYSSTLACGRKVSSLYTSAQSLPIHFFTIVLNGEPFIRYHIEVFKQLSFKWHWHIIEGVADLKHDTAWSLQLGGQITNQFHRNGRSNDGTSEYLDELSRLYPDNVTVYRKPDGVFWNGKQEMVNAPLTEIQEECLLWQVDVDELWTVEQLCVGRQMFINNPEKTAAFYWCWYFVGGNLIISTRYCYGENPNQEWLRTWRYKPGAVWLAHEPPRLAESLPNGEWRDVASISPFLHSETEQLGLVFQHFGYTTPEQLRFKEQYYGYKNAISSWEALQVQTKFPVLLREYFPWVGDDTMVDAAQSIGVVPIAKREEFNAGWRFLTPKEVQVEAAKVLQKPSPKIIIDGVFFQLYQTGIARVWRSLLEEWVEDGFAQHLIVLDRAGMVPKISGIRYRAVPLYDYNNTDADREMLQQVCDAEGADLFISTYYTTPLSTPSVFMAYDLIPEFLGWDLNNPMWIEKHYGIRQACAYIAISRNTAVDLEKFFPNIPLESITIAHPGVKAPFSQASIQEINNFRNKYGITKPYFILVGAGGGYKNTILFLKAFAQLFSKQGFEIVCTGSGLVLEPKYRDYTSGSVVHMLQLTDEELRVAYSGAVALVYPSQYEGFGLPLLEAMACGCPVITCPNASISEVAGEAALYVNDNDVNGLANALCDIQKPEIRNSLIANGLEQARKFSWSNMATRVRSALIDATLLRLNLKDINLIIFPDWSKPEESLNSDLERVLAAIATHADRSRTTLLIDTSSISEEDANLFLSGVAMNLFMQEDLDITEEFVISLVGKLGQIQWQALLPRLKARIVLECESQEAIGEAGAETVPISKLIP</sequence>
<evidence type="ECO:0000313" key="2">
    <source>
        <dbReference type="EMBL" id="AFZ20695.1"/>
    </source>
</evidence>
<dbReference type="InterPro" id="IPR029063">
    <property type="entry name" value="SAM-dependent_MTases_sf"/>
</dbReference>
<dbReference type="GO" id="GO:0016757">
    <property type="term" value="F:glycosyltransferase activity"/>
    <property type="evidence" value="ECO:0007669"/>
    <property type="project" value="TreeGrafter"/>
</dbReference>
<dbReference type="GO" id="GO:0009103">
    <property type="term" value="P:lipopolysaccharide biosynthetic process"/>
    <property type="evidence" value="ECO:0007669"/>
    <property type="project" value="TreeGrafter"/>
</dbReference>
<reference evidence="2 3" key="1">
    <citation type="submission" date="2012-06" db="EMBL/GenBank/DDBJ databases">
        <title>Finished chromosome of genome of Microcoleus sp. PCC 7113.</title>
        <authorList>
            <consortium name="US DOE Joint Genome Institute"/>
            <person name="Gugger M."/>
            <person name="Coursin T."/>
            <person name="Rippka R."/>
            <person name="Tandeau De Marsac N."/>
            <person name="Huntemann M."/>
            <person name="Wei C.-L."/>
            <person name="Han J."/>
            <person name="Detter J.C."/>
            <person name="Han C."/>
            <person name="Tapia R."/>
            <person name="Chen A."/>
            <person name="Kyrpides N."/>
            <person name="Mavromatis K."/>
            <person name="Markowitz V."/>
            <person name="Szeto E."/>
            <person name="Ivanova N."/>
            <person name="Pagani I."/>
            <person name="Pati A."/>
            <person name="Goodwin L."/>
            <person name="Nordberg H.P."/>
            <person name="Cantor M.N."/>
            <person name="Hua S.X."/>
            <person name="Woyke T."/>
            <person name="Kerfeld C.A."/>
        </authorList>
    </citation>
    <scope>NUCLEOTIDE SEQUENCE [LARGE SCALE GENOMIC DNA]</scope>
    <source>
        <strain evidence="2 3">PCC 7113</strain>
    </source>
</reference>
<dbReference type="PANTHER" id="PTHR46401:SF2">
    <property type="entry name" value="GLYCOSYLTRANSFERASE WBBK-RELATED"/>
    <property type="match status" value="1"/>
</dbReference>
<dbReference type="KEGG" id="mic:Mic7113_5037"/>
<gene>
    <name evidence="2" type="ORF">Mic7113_5037</name>
</gene>
<dbReference type="SUPFAM" id="SSF53756">
    <property type="entry name" value="UDP-Glycosyltransferase/glycogen phosphorylase"/>
    <property type="match status" value="1"/>
</dbReference>
<protein>
    <submittedName>
        <fullName evidence="2">Glycosyltransferase</fullName>
    </submittedName>
</protein>
<dbReference type="RefSeq" id="WP_015184828.1">
    <property type="nucleotide sequence ID" value="NC_019738.1"/>
</dbReference>
<name>K9WJW1_9CYAN</name>
<evidence type="ECO:0000313" key="3">
    <source>
        <dbReference type="Proteomes" id="UP000010471"/>
    </source>
</evidence>
<dbReference type="Gene3D" id="3.40.50.150">
    <property type="entry name" value="Vaccinia Virus protein VP39"/>
    <property type="match status" value="1"/>
</dbReference>
<keyword evidence="3" id="KW-1185">Reference proteome</keyword>
<dbReference type="PANTHER" id="PTHR46401">
    <property type="entry name" value="GLYCOSYLTRANSFERASE WBBK-RELATED"/>
    <property type="match status" value="1"/>
</dbReference>
<dbReference type="eggNOG" id="COG4122">
    <property type="taxonomic scope" value="Bacteria"/>
</dbReference>
<dbReference type="OrthoDB" id="9797829at2"/>
<dbReference type="PATRIC" id="fig|1173027.3.peg.5584"/>
<dbReference type="Proteomes" id="UP000010471">
    <property type="component" value="Chromosome"/>
</dbReference>
<dbReference type="AlphaFoldDB" id="K9WJW1"/>
<organism evidence="2 3">
    <name type="scientific">Allocoleopsis franciscana PCC 7113</name>
    <dbReference type="NCBI Taxonomy" id="1173027"/>
    <lineage>
        <taxon>Bacteria</taxon>
        <taxon>Bacillati</taxon>
        <taxon>Cyanobacteriota</taxon>
        <taxon>Cyanophyceae</taxon>
        <taxon>Coleofasciculales</taxon>
        <taxon>Coleofasciculaceae</taxon>
        <taxon>Allocoleopsis</taxon>
        <taxon>Allocoleopsis franciscana</taxon>
    </lineage>
</organism>
<keyword evidence="1 2" id="KW-0808">Transferase</keyword>
<dbReference type="CDD" id="cd03809">
    <property type="entry name" value="GT4_MtfB-like"/>
    <property type="match status" value="1"/>
</dbReference>
<dbReference type="SUPFAM" id="SSF53335">
    <property type="entry name" value="S-adenosyl-L-methionine-dependent methyltransferases"/>
    <property type="match status" value="1"/>
</dbReference>
<dbReference type="Gene3D" id="3.40.50.2000">
    <property type="entry name" value="Glycogen Phosphorylase B"/>
    <property type="match status" value="2"/>
</dbReference>
<dbReference type="HOGENOM" id="CLU_010905_0_0_3"/>
<dbReference type="Pfam" id="PF13692">
    <property type="entry name" value="Glyco_trans_1_4"/>
    <property type="match status" value="1"/>
</dbReference>
<dbReference type="Pfam" id="PF13578">
    <property type="entry name" value="Methyltransf_24"/>
    <property type="match status" value="1"/>
</dbReference>
<evidence type="ECO:0000256" key="1">
    <source>
        <dbReference type="ARBA" id="ARBA00022679"/>
    </source>
</evidence>
<accession>K9WJW1</accession>
<dbReference type="STRING" id="1173027.Mic7113_5037"/>
<dbReference type="EMBL" id="CP003630">
    <property type="protein sequence ID" value="AFZ20695.1"/>
    <property type="molecule type" value="Genomic_DNA"/>
</dbReference>
<proteinExistence type="predicted"/>
<dbReference type="eggNOG" id="COG0438">
    <property type="taxonomic scope" value="Bacteria"/>
</dbReference>